<accession>Q6AJR5</accession>
<dbReference type="HOGENOM" id="CLU_1552836_0_0_7"/>
<gene>
    <name evidence="1" type="ordered locus">DP2686</name>
</gene>
<dbReference type="RefSeq" id="WP_011189927.1">
    <property type="nucleotide sequence ID" value="NC_006138.1"/>
</dbReference>
<reference evidence="2" key="1">
    <citation type="journal article" date="2004" name="Environ. Microbiol.">
        <title>The genome of Desulfotalea psychrophila, a sulfate-reducing bacterium from permanently cold Arctic sediments.</title>
        <authorList>
            <person name="Rabus R."/>
            <person name="Ruepp A."/>
            <person name="Frickey T."/>
            <person name="Rattei T."/>
            <person name="Fartmann B."/>
            <person name="Stark M."/>
            <person name="Bauer M."/>
            <person name="Zibat A."/>
            <person name="Lombardot T."/>
            <person name="Becker I."/>
            <person name="Amann J."/>
            <person name="Gellner K."/>
            <person name="Teeling H."/>
            <person name="Leuschner W.D."/>
            <person name="Gloeckner F.-O."/>
            <person name="Lupas A.N."/>
            <person name="Amann R."/>
            <person name="Klenk H.-P."/>
        </authorList>
    </citation>
    <scope>NUCLEOTIDE SEQUENCE [LARGE SCALE GENOMIC DNA]</scope>
    <source>
        <strain evidence="2">DSM 12343 / LSv54</strain>
    </source>
</reference>
<evidence type="ECO:0000313" key="2">
    <source>
        <dbReference type="Proteomes" id="UP000000602"/>
    </source>
</evidence>
<dbReference type="STRING" id="177439.DP2686"/>
<protein>
    <submittedName>
        <fullName evidence="1">Uncharacterized protein</fullName>
    </submittedName>
</protein>
<keyword evidence="2" id="KW-1185">Reference proteome</keyword>
<dbReference type="AlphaFoldDB" id="Q6AJR5"/>
<organism evidence="1 2">
    <name type="scientific">Desulfotalea psychrophila (strain LSv54 / DSM 12343)</name>
    <dbReference type="NCBI Taxonomy" id="177439"/>
    <lineage>
        <taxon>Bacteria</taxon>
        <taxon>Pseudomonadati</taxon>
        <taxon>Thermodesulfobacteriota</taxon>
        <taxon>Desulfobulbia</taxon>
        <taxon>Desulfobulbales</taxon>
        <taxon>Desulfocapsaceae</taxon>
        <taxon>Desulfotalea</taxon>
    </lineage>
</organism>
<evidence type="ECO:0000313" key="1">
    <source>
        <dbReference type="EMBL" id="CAG37415.1"/>
    </source>
</evidence>
<proteinExistence type="predicted"/>
<dbReference type="EMBL" id="CR522870">
    <property type="protein sequence ID" value="CAG37415.1"/>
    <property type="molecule type" value="Genomic_DNA"/>
</dbReference>
<dbReference type="OrthoDB" id="49105at2"/>
<dbReference type="KEGG" id="dps:DP2686"/>
<dbReference type="Proteomes" id="UP000000602">
    <property type="component" value="Chromosome"/>
</dbReference>
<name>Q6AJR5_DESPS</name>
<sequence length="172" mass="19121">MAPLSYTTTAQNILTTYNLQQEEDSSLTENDQSPTLHVQYNKSRDQARLTNTISRLSAQSYAEIRRQKGSSSPSVAIMPPPLQDKDYWGVEQTASRITSTAISLSGKNFDKFTVIRDAIEKGFVDARIAFGGTLPRISQQTRHAVFAQLDKWARALNLPPDSTKNISGDKND</sequence>